<dbReference type="InterPro" id="IPR000182">
    <property type="entry name" value="GNAT_dom"/>
</dbReference>
<comment type="caution">
    <text evidence="2">The sequence shown here is derived from an EMBL/GenBank/DDBJ whole genome shotgun (WGS) entry which is preliminary data.</text>
</comment>
<dbReference type="PANTHER" id="PTHR43617">
    <property type="entry name" value="L-AMINO ACID N-ACETYLTRANSFERASE"/>
    <property type="match status" value="1"/>
</dbReference>
<dbReference type="PROSITE" id="PS51186">
    <property type="entry name" value="GNAT"/>
    <property type="match status" value="1"/>
</dbReference>
<dbReference type="SUPFAM" id="SSF55729">
    <property type="entry name" value="Acyl-CoA N-acyltransferases (Nat)"/>
    <property type="match status" value="1"/>
</dbReference>
<reference evidence="2 3" key="1">
    <citation type="submission" date="2020-08" db="EMBL/GenBank/DDBJ databases">
        <title>Cohnella phylogeny.</title>
        <authorList>
            <person name="Dunlap C."/>
        </authorList>
    </citation>
    <scope>NUCLEOTIDE SEQUENCE [LARGE SCALE GENOMIC DNA]</scope>
    <source>
        <strain evidence="2 3">DSM 25241</strain>
    </source>
</reference>
<evidence type="ECO:0000313" key="2">
    <source>
        <dbReference type="EMBL" id="MBB6632621.1"/>
    </source>
</evidence>
<dbReference type="AlphaFoldDB" id="A0A841SVA1"/>
<name>A0A841SVA1_9BACL</name>
<keyword evidence="3" id="KW-1185">Reference proteome</keyword>
<evidence type="ECO:0000259" key="1">
    <source>
        <dbReference type="PROSITE" id="PS51186"/>
    </source>
</evidence>
<keyword evidence="2" id="KW-0808">Transferase</keyword>
<dbReference type="Pfam" id="PF13508">
    <property type="entry name" value="Acetyltransf_7"/>
    <property type="match status" value="1"/>
</dbReference>
<accession>A0A841SVA1</accession>
<evidence type="ECO:0000313" key="3">
    <source>
        <dbReference type="Proteomes" id="UP000535838"/>
    </source>
</evidence>
<dbReference type="InterPro" id="IPR050276">
    <property type="entry name" value="MshD_Acetyltransferase"/>
</dbReference>
<proteinExistence type="predicted"/>
<dbReference type="Gene3D" id="3.40.630.30">
    <property type="match status" value="1"/>
</dbReference>
<dbReference type="GO" id="GO:0016747">
    <property type="term" value="F:acyltransferase activity, transferring groups other than amino-acyl groups"/>
    <property type="evidence" value="ECO:0007669"/>
    <property type="project" value="InterPro"/>
</dbReference>
<gene>
    <name evidence="2" type="ORF">H7B67_00600</name>
</gene>
<sequence>MGPISWQLTWHRARHSDGETLAELRALVLKDDLTRLGRFDEGKVRQRFRDSFDPECTWILKADSTFIGCVALKPKSDEYLLEHFYIRPDYQGKGIGSLVLERLLEQEDVRGKRVTLNVLQGSPARRLYERFGFEVDSEDPIDVYMASTIS</sequence>
<dbReference type="CDD" id="cd04301">
    <property type="entry name" value="NAT_SF"/>
    <property type="match status" value="1"/>
</dbReference>
<dbReference type="InterPro" id="IPR016181">
    <property type="entry name" value="Acyl_CoA_acyltransferase"/>
</dbReference>
<dbReference type="Proteomes" id="UP000535838">
    <property type="component" value="Unassembled WGS sequence"/>
</dbReference>
<feature type="domain" description="N-acetyltransferase" evidence="1">
    <location>
        <begin position="8"/>
        <end position="150"/>
    </location>
</feature>
<protein>
    <submittedName>
        <fullName evidence="2">GNAT family N-acetyltransferase</fullName>
    </submittedName>
</protein>
<dbReference type="EMBL" id="JACJVQ010000002">
    <property type="protein sequence ID" value="MBB6632621.1"/>
    <property type="molecule type" value="Genomic_DNA"/>
</dbReference>
<organism evidence="2 3">
    <name type="scientific">Cohnella thailandensis</name>
    <dbReference type="NCBI Taxonomy" id="557557"/>
    <lineage>
        <taxon>Bacteria</taxon>
        <taxon>Bacillati</taxon>
        <taxon>Bacillota</taxon>
        <taxon>Bacilli</taxon>
        <taxon>Bacillales</taxon>
        <taxon>Paenibacillaceae</taxon>
        <taxon>Cohnella</taxon>
    </lineage>
</organism>